<sequence>MLGIAIIIGLLCWLVSSAFPMWLRWSCYFGAPLVAGLVCGLLLGDVPYGLSVGATIMEAYVGLLAIGGSLPNEMAIAGYLGVTMTMLAKADPSTGLALSVPLGLLGVLAQNAKMSLNPIWVHKADQYAAEGNIKGIKCMNLFASQIFPFIFYFIPVFLCVYLGGPFFESLMSSIPDQLTKILQLIGHMMPALGMAMLMQSLSKDTLIPFLIIGFVAAAYLNISTMGIAIIGAALAILHYFYLGGKEGE</sequence>
<dbReference type="GO" id="GO:0005886">
    <property type="term" value="C:plasma membrane"/>
    <property type="evidence" value="ECO:0007669"/>
    <property type="project" value="UniProtKB-SubCell"/>
</dbReference>
<dbReference type="RefSeq" id="WP_154505181.1">
    <property type="nucleotide sequence ID" value="NZ_VUMN01000022.1"/>
</dbReference>
<keyword evidence="11" id="KW-1185">Reference proteome</keyword>
<evidence type="ECO:0000256" key="8">
    <source>
        <dbReference type="ARBA" id="ARBA00023136"/>
    </source>
</evidence>
<evidence type="ECO:0000256" key="9">
    <source>
        <dbReference type="SAM" id="Phobius"/>
    </source>
</evidence>
<keyword evidence="7 9" id="KW-1133">Transmembrane helix</keyword>
<dbReference type="AlphaFoldDB" id="A0A7X2NTY7"/>
<keyword evidence="3" id="KW-1003">Cell membrane</keyword>
<evidence type="ECO:0000256" key="7">
    <source>
        <dbReference type="ARBA" id="ARBA00022989"/>
    </source>
</evidence>
<gene>
    <name evidence="10" type="ORF">FYJ51_09215</name>
</gene>
<dbReference type="PANTHER" id="PTHR32502:SF8">
    <property type="entry name" value="N-ACETYLGALACTOSAMINE PERMEASE IIC COMPONENT 1"/>
    <property type="match status" value="1"/>
</dbReference>
<keyword evidence="2" id="KW-0813">Transport</keyword>
<dbReference type="InterPro" id="IPR004700">
    <property type="entry name" value="PTS_IIC_man"/>
</dbReference>
<dbReference type="GO" id="GO:0009401">
    <property type="term" value="P:phosphoenolpyruvate-dependent sugar phosphotransferase system"/>
    <property type="evidence" value="ECO:0007669"/>
    <property type="project" value="UniProtKB-KW"/>
</dbReference>
<evidence type="ECO:0000256" key="5">
    <source>
        <dbReference type="ARBA" id="ARBA00022683"/>
    </source>
</evidence>
<evidence type="ECO:0000256" key="1">
    <source>
        <dbReference type="ARBA" id="ARBA00004651"/>
    </source>
</evidence>
<evidence type="ECO:0000256" key="3">
    <source>
        <dbReference type="ARBA" id="ARBA00022475"/>
    </source>
</evidence>
<evidence type="ECO:0000313" key="11">
    <source>
        <dbReference type="Proteomes" id="UP000461880"/>
    </source>
</evidence>
<feature type="transmembrane region" description="Helical" evidence="9">
    <location>
        <begin position="146"/>
        <end position="166"/>
    </location>
</feature>
<evidence type="ECO:0000256" key="2">
    <source>
        <dbReference type="ARBA" id="ARBA00022448"/>
    </source>
</evidence>
<comment type="subcellular location">
    <subcellularLocation>
        <location evidence="1">Cell membrane</location>
        <topology evidence="1">Multi-pass membrane protein</topology>
    </subcellularLocation>
</comment>
<name>A0A7X2NTY7_9FIRM</name>
<feature type="transmembrane region" description="Helical" evidence="9">
    <location>
        <begin position="60"/>
        <end position="82"/>
    </location>
</feature>
<dbReference type="Pfam" id="PF03609">
    <property type="entry name" value="EII-Sor"/>
    <property type="match status" value="1"/>
</dbReference>
<feature type="transmembrane region" description="Helical" evidence="9">
    <location>
        <begin position="28"/>
        <end position="48"/>
    </location>
</feature>
<keyword evidence="8 9" id="KW-0472">Membrane</keyword>
<evidence type="ECO:0000256" key="6">
    <source>
        <dbReference type="ARBA" id="ARBA00022692"/>
    </source>
</evidence>
<keyword evidence="4 10" id="KW-0762">Sugar transport</keyword>
<comment type="caution">
    <text evidence="10">The sequence shown here is derived from an EMBL/GenBank/DDBJ whole genome shotgun (WGS) entry which is preliminary data.</text>
</comment>
<dbReference type="EMBL" id="VUMN01000022">
    <property type="protein sequence ID" value="MSS59078.1"/>
    <property type="molecule type" value="Genomic_DNA"/>
</dbReference>
<protein>
    <submittedName>
        <fullName evidence="10">PTS sugar transporter subunit IIC</fullName>
    </submittedName>
</protein>
<organism evidence="10 11">
    <name type="scientific">Stecheria intestinalis</name>
    <dbReference type="NCBI Taxonomy" id="2606630"/>
    <lineage>
        <taxon>Bacteria</taxon>
        <taxon>Bacillati</taxon>
        <taxon>Bacillota</taxon>
        <taxon>Erysipelotrichia</taxon>
        <taxon>Erysipelotrichales</taxon>
        <taxon>Erysipelotrichaceae</taxon>
        <taxon>Stecheria</taxon>
    </lineage>
</organism>
<dbReference type="InterPro" id="IPR050303">
    <property type="entry name" value="GatZ_KbaZ_carbometab"/>
</dbReference>
<keyword evidence="5" id="KW-0598">Phosphotransferase system</keyword>
<reference evidence="10 11" key="1">
    <citation type="submission" date="2019-08" db="EMBL/GenBank/DDBJ databases">
        <title>In-depth cultivation of the pig gut microbiome towards novel bacterial diversity and tailored functional studies.</title>
        <authorList>
            <person name="Wylensek D."/>
            <person name="Hitch T.C.A."/>
            <person name="Clavel T."/>
        </authorList>
    </citation>
    <scope>NUCLEOTIDE SEQUENCE [LARGE SCALE GENOMIC DNA]</scope>
    <source>
        <strain evidence="10 11">Oil+RF-744-GAM-WT-6</strain>
    </source>
</reference>
<evidence type="ECO:0000313" key="10">
    <source>
        <dbReference type="EMBL" id="MSS59078.1"/>
    </source>
</evidence>
<proteinExistence type="predicted"/>
<dbReference type="Proteomes" id="UP000461880">
    <property type="component" value="Unassembled WGS sequence"/>
</dbReference>
<accession>A0A7X2NTY7</accession>
<dbReference type="PROSITE" id="PS51106">
    <property type="entry name" value="PTS_EIIC_TYPE_4"/>
    <property type="match status" value="1"/>
</dbReference>
<keyword evidence="6 9" id="KW-0812">Transmembrane</keyword>
<dbReference type="PANTHER" id="PTHR32502">
    <property type="entry name" value="N-ACETYLGALACTOSAMINE PERMEASE II COMPONENT-RELATED"/>
    <property type="match status" value="1"/>
</dbReference>
<evidence type="ECO:0000256" key="4">
    <source>
        <dbReference type="ARBA" id="ARBA00022597"/>
    </source>
</evidence>
<feature type="transmembrane region" description="Helical" evidence="9">
    <location>
        <begin position="209"/>
        <end position="242"/>
    </location>
</feature>
<feature type="transmembrane region" description="Helical" evidence="9">
    <location>
        <begin position="178"/>
        <end position="197"/>
    </location>
</feature>